<dbReference type="CDD" id="cd02340">
    <property type="entry name" value="ZZ_NBR1_like"/>
    <property type="match status" value="2"/>
</dbReference>
<dbReference type="InterPro" id="IPR000433">
    <property type="entry name" value="Znf_ZZ"/>
</dbReference>
<feature type="region of interest" description="Disordered" evidence="5">
    <location>
        <begin position="658"/>
        <end position="686"/>
    </location>
</feature>
<feature type="domain" description="ZZ-type" evidence="6">
    <location>
        <begin position="506"/>
        <end position="561"/>
    </location>
</feature>
<dbReference type="PANTHER" id="PTHR20930:SF0">
    <property type="entry name" value="PROTEIN ILRUN"/>
    <property type="match status" value="1"/>
</dbReference>
<evidence type="ECO:0000256" key="1">
    <source>
        <dbReference type="ARBA" id="ARBA00022723"/>
    </source>
</evidence>
<dbReference type="SUPFAM" id="SSF57850">
    <property type="entry name" value="RING/U-box"/>
    <property type="match status" value="3"/>
</dbReference>
<dbReference type="OrthoDB" id="661148at2759"/>
<dbReference type="PROSITE" id="PS01357">
    <property type="entry name" value="ZF_ZZ_1"/>
    <property type="match status" value="1"/>
</dbReference>
<feature type="compositionally biased region" description="Polar residues" evidence="5">
    <location>
        <begin position="747"/>
        <end position="756"/>
    </location>
</feature>
<sequence length="1101" mass="119819">MFAVKATYRGETRKLSFSIDTFPTFDHLCNQLYRIFPISHNYYLSKLLFSPNATQDGRILIGREIHTSDDYNKSIGPYKGRRWPQGLLRFSVYDETPHKTPNASQGSVNPFPWSSFDPMAGPLGVGTPLSTSHIPPPPIIYSSTSSSTSAMDVDHGLEGAKGKATAAHSCCSVQSTKQDIEKLIVSFKEDLDGILKSSFSKQSRTPSPPLSVLPLFPSSNRGAHVSGPADPPGNSPLCSVCAQTKQCSYSICDRCHIVECFDCCGKSSSFCFGSMGAHQWRRNPTPPSMPPWLTMHLPSQASSATDTDTSASMPWSTSFGAQILRSKNATPVAPFIPPPMSPIVFEEPPTSTTPLARPVIHHGVVCDSCENTIEGVRHKCLDCPDYDLCTNCVLLEGAERHNPFHEFFEISTPGRVVIHRVQDRTINVQRDASERQETLELITHRATCDLCDSHIRGDRYKCLDCPDFDTCSNCFNITEIQHPGHSFMRIRHLEDYIKRRRSIRAAHSATCNVCTKHIHGIRFKCMHPDCTDFDLCDRCEAHPIPLHPESHPLLKMKTPDSLVPEVCRHARSPPLDLSGRDNTQPTVLPGDVRQHAAPVPPEVIGSPFVWGYMRAPSSSESNPETPLVQPTLIPRLDEISPSVVWGPSRGEHVLLGSPESAGERNGSAEVNAPTNVLQDGDDLVRTPKRPTWPGSATELAHLMASAPLARERPVSPATVHSDIASEIAATASPFTGEETLLRPPVEGSSTDMQQKTSDLVTVTQRTLATLLSGYQSPSSVGSISVTSSLEVPKDLSLRSDVSTVDKPRSDIVSPATPEESHEEQGSIEELRLATPEQAQESAQEQNVVPVEAEVKEKIYLSAMFVEDVTVLDGQIFPPGAEFMKCWRMFNDSEHDWPETTELVYVAGEVLGMKKGGVVHVGLVKSGTEVEVWTGELKAPDMAGRYVSYWRLRDGNGELFGDSIWIDIIVADAHSSDESDKSIASSLVIMPHSPAAIAGSSVGVASVGGAVRRRRSTTMTNVTLTGGSPTVGTMSLASTSSIDGLGSDTESEASLISAPSDEGELWEDVASSVGEAVVVNGQVRNQPIDYVLLYDDRSSEGE</sequence>
<evidence type="ECO:0000313" key="8">
    <source>
        <dbReference type="Proteomes" id="UP000807342"/>
    </source>
</evidence>
<feature type="domain" description="ZZ-type" evidence="6">
    <location>
        <begin position="361"/>
        <end position="415"/>
    </location>
</feature>
<evidence type="ECO:0000256" key="3">
    <source>
        <dbReference type="ARBA" id="ARBA00022833"/>
    </source>
</evidence>
<proteinExistence type="predicted"/>
<dbReference type="CDD" id="cd02249">
    <property type="entry name" value="ZZ"/>
    <property type="match status" value="1"/>
</dbReference>
<dbReference type="GO" id="GO:0008270">
    <property type="term" value="F:zinc ion binding"/>
    <property type="evidence" value="ECO:0007669"/>
    <property type="project" value="UniProtKB-KW"/>
</dbReference>
<protein>
    <recommendedName>
        <fullName evidence="6">ZZ-type domain-containing protein</fullName>
    </recommendedName>
</protein>
<dbReference type="InterPro" id="IPR043145">
    <property type="entry name" value="Znf_ZZ_sf"/>
</dbReference>
<feature type="domain" description="ZZ-type" evidence="6">
    <location>
        <begin position="443"/>
        <end position="495"/>
    </location>
</feature>
<dbReference type="InterPro" id="IPR032350">
    <property type="entry name" value="Nbr1_FW"/>
</dbReference>
<dbReference type="EMBL" id="MU151056">
    <property type="protein sequence ID" value="KAF9454162.1"/>
    <property type="molecule type" value="Genomic_DNA"/>
</dbReference>
<dbReference type="Pfam" id="PF00569">
    <property type="entry name" value="ZZ"/>
    <property type="match status" value="3"/>
</dbReference>
<reference evidence="7" key="1">
    <citation type="submission" date="2020-11" db="EMBL/GenBank/DDBJ databases">
        <authorList>
            <consortium name="DOE Joint Genome Institute"/>
            <person name="Ahrendt S."/>
            <person name="Riley R."/>
            <person name="Andreopoulos W."/>
            <person name="Labutti K."/>
            <person name="Pangilinan J."/>
            <person name="Ruiz-Duenas F.J."/>
            <person name="Barrasa J.M."/>
            <person name="Sanchez-Garcia M."/>
            <person name="Camarero S."/>
            <person name="Miyauchi S."/>
            <person name="Serrano A."/>
            <person name="Linde D."/>
            <person name="Babiker R."/>
            <person name="Drula E."/>
            <person name="Ayuso-Fernandez I."/>
            <person name="Pacheco R."/>
            <person name="Padilla G."/>
            <person name="Ferreira P."/>
            <person name="Barriuso J."/>
            <person name="Kellner H."/>
            <person name="Castanera R."/>
            <person name="Alfaro M."/>
            <person name="Ramirez L."/>
            <person name="Pisabarro A.G."/>
            <person name="Kuo A."/>
            <person name="Tritt A."/>
            <person name="Lipzen A."/>
            <person name="He G."/>
            <person name="Yan M."/>
            <person name="Ng V."/>
            <person name="Cullen D."/>
            <person name="Martin F."/>
            <person name="Rosso M.-N."/>
            <person name="Henrissat B."/>
            <person name="Hibbett D."/>
            <person name="Martinez A.T."/>
            <person name="Grigoriev I.V."/>
        </authorList>
    </citation>
    <scope>NUCLEOTIDE SEQUENCE</scope>
    <source>
        <strain evidence="7">MF-IS2</strain>
    </source>
</reference>
<comment type="caution">
    <text evidence="7">The sequence shown here is derived from an EMBL/GenBank/DDBJ whole genome shotgun (WGS) entry which is preliminary data.</text>
</comment>
<feature type="region of interest" description="Disordered" evidence="5">
    <location>
        <begin position="800"/>
        <end position="826"/>
    </location>
</feature>
<dbReference type="AlphaFoldDB" id="A0A9P6C6Y1"/>
<dbReference type="Proteomes" id="UP000807342">
    <property type="component" value="Unassembled WGS sequence"/>
</dbReference>
<feature type="compositionally biased region" description="Basic and acidic residues" evidence="5">
    <location>
        <begin position="800"/>
        <end position="809"/>
    </location>
</feature>
<keyword evidence="8" id="KW-1185">Reference proteome</keyword>
<evidence type="ECO:0000259" key="6">
    <source>
        <dbReference type="PROSITE" id="PS50135"/>
    </source>
</evidence>
<keyword evidence="2 4" id="KW-0863">Zinc-finger</keyword>
<dbReference type="Pfam" id="PF16158">
    <property type="entry name" value="N_BRCA1_IG"/>
    <property type="match status" value="1"/>
</dbReference>
<accession>A0A9P6C6Y1</accession>
<dbReference type="PROSITE" id="PS50135">
    <property type="entry name" value="ZF_ZZ_2"/>
    <property type="match status" value="3"/>
</dbReference>
<keyword evidence="1" id="KW-0479">Metal-binding</keyword>
<gene>
    <name evidence="7" type="ORF">P691DRAFT_657056</name>
</gene>
<dbReference type="Gene3D" id="3.30.60.90">
    <property type="match status" value="3"/>
</dbReference>
<evidence type="ECO:0000256" key="5">
    <source>
        <dbReference type="SAM" id="MobiDB-lite"/>
    </source>
</evidence>
<name>A0A9P6C6Y1_9AGAR</name>
<dbReference type="Gene3D" id="2.60.40.10">
    <property type="entry name" value="Immunoglobulins"/>
    <property type="match status" value="1"/>
</dbReference>
<evidence type="ECO:0000256" key="4">
    <source>
        <dbReference type="PROSITE-ProRule" id="PRU00228"/>
    </source>
</evidence>
<dbReference type="CDD" id="cd14947">
    <property type="entry name" value="NBR1_like"/>
    <property type="match status" value="1"/>
</dbReference>
<dbReference type="PANTHER" id="PTHR20930">
    <property type="entry name" value="OVARIAN CARCINOMA ANTIGEN CA125-RELATED"/>
    <property type="match status" value="1"/>
</dbReference>
<keyword evidence="3" id="KW-0862">Zinc</keyword>
<feature type="region of interest" description="Disordered" evidence="5">
    <location>
        <begin position="730"/>
        <end position="756"/>
    </location>
</feature>
<evidence type="ECO:0000256" key="2">
    <source>
        <dbReference type="ARBA" id="ARBA00022771"/>
    </source>
</evidence>
<evidence type="ECO:0000313" key="7">
    <source>
        <dbReference type="EMBL" id="KAF9454162.1"/>
    </source>
</evidence>
<dbReference type="SMART" id="SM00291">
    <property type="entry name" value="ZnF_ZZ"/>
    <property type="match status" value="3"/>
</dbReference>
<dbReference type="InterPro" id="IPR013783">
    <property type="entry name" value="Ig-like_fold"/>
</dbReference>
<organism evidence="7 8">
    <name type="scientific">Macrolepiota fuliginosa MF-IS2</name>
    <dbReference type="NCBI Taxonomy" id="1400762"/>
    <lineage>
        <taxon>Eukaryota</taxon>
        <taxon>Fungi</taxon>
        <taxon>Dikarya</taxon>
        <taxon>Basidiomycota</taxon>
        <taxon>Agaricomycotina</taxon>
        <taxon>Agaricomycetes</taxon>
        <taxon>Agaricomycetidae</taxon>
        <taxon>Agaricales</taxon>
        <taxon>Agaricineae</taxon>
        <taxon>Agaricaceae</taxon>
        <taxon>Macrolepiota</taxon>
    </lineage>
</organism>